<dbReference type="AlphaFoldDB" id="A0A417YY86"/>
<evidence type="ECO:0000313" key="2">
    <source>
        <dbReference type="EMBL" id="RHW42593.1"/>
    </source>
</evidence>
<dbReference type="EMBL" id="QWEG01000002">
    <property type="protein sequence ID" value="RHW42593.1"/>
    <property type="molecule type" value="Genomic_DNA"/>
</dbReference>
<dbReference type="RefSeq" id="WP_118919289.1">
    <property type="nucleotide sequence ID" value="NZ_QWEG01000002.1"/>
</dbReference>
<feature type="compositionally biased region" description="Polar residues" evidence="1">
    <location>
        <begin position="60"/>
        <end position="71"/>
    </location>
</feature>
<feature type="region of interest" description="Disordered" evidence="1">
    <location>
        <begin position="1"/>
        <end position="21"/>
    </location>
</feature>
<reference evidence="2 3" key="1">
    <citation type="journal article" date="2017" name="Int. J. Syst. Evol. Microbiol.">
        <title>Bacillus notoginsengisoli sp. nov., a novel bacterium isolated from the rhizosphere of Panax notoginseng.</title>
        <authorList>
            <person name="Zhang M.Y."/>
            <person name="Cheng J."/>
            <person name="Cai Y."/>
            <person name="Zhang T.Y."/>
            <person name="Wu Y.Y."/>
            <person name="Manikprabhu D."/>
            <person name="Li W.J."/>
            <person name="Zhang Y.X."/>
        </authorList>
    </citation>
    <scope>NUCLEOTIDE SEQUENCE [LARGE SCALE GENOMIC DNA]</scope>
    <source>
        <strain evidence="2 3">JCM 30743</strain>
    </source>
</reference>
<gene>
    <name evidence="2" type="ORF">D1B31_03085</name>
</gene>
<name>A0A417YY86_9BACI</name>
<feature type="region of interest" description="Disordered" evidence="1">
    <location>
        <begin position="44"/>
        <end position="71"/>
    </location>
</feature>
<sequence>MTEAGDGSSASLQAGKQFEATEKAPPKIWRRLFCRNRSTFIAADESDVKAAGESDAQMPGTAQHQLQTNLE</sequence>
<dbReference type="Proteomes" id="UP000284416">
    <property type="component" value="Unassembled WGS sequence"/>
</dbReference>
<proteinExistence type="predicted"/>
<comment type="caution">
    <text evidence="2">The sequence shown here is derived from an EMBL/GenBank/DDBJ whole genome shotgun (WGS) entry which is preliminary data.</text>
</comment>
<organism evidence="2 3">
    <name type="scientific">Neobacillus notoginsengisoli</name>
    <dbReference type="NCBI Taxonomy" id="1578198"/>
    <lineage>
        <taxon>Bacteria</taxon>
        <taxon>Bacillati</taxon>
        <taxon>Bacillota</taxon>
        <taxon>Bacilli</taxon>
        <taxon>Bacillales</taxon>
        <taxon>Bacillaceae</taxon>
        <taxon>Neobacillus</taxon>
    </lineage>
</organism>
<evidence type="ECO:0000313" key="3">
    <source>
        <dbReference type="Proteomes" id="UP000284416"/>
    </source>
</evidence>
<accession>A0A417YY86</accession>
<keyword evidence="3" id="KW-1185">Reference proteome</keyword>
<evidence type="ECO:0000256" key="1">
    <source>
        <dbReference type="SAM" id="MobiDB-lite"/>
    </source>
</evidence>
<protein>
    <submittedName>
        <fullName evidence="2">Uncharacterized protein</fullName>
    </submittedName>
</protein>